<comment type="caution">
    <text evidence="2">The sequence shown here is derived from an EMBL/GenBank/DDBJ whole genome shotgun (WGS) entry which is preliminary data.</text>
</comment>
<keyword evidence="1" id="KW-0472">Membrane</keyword>
<gene>
    <name evidence="2" type="ORF">E4K66_30500</name>
</gene>
<dbReference type="AlphaFoldDB" id="A0A4Y9KW36"/>
<sequence>MQLQQTMEDIVRHTNLWLLGAILAPLLVVATWYTLAVWQETPSMPFYRNAILAGAALLMLVSGCGLIALMFYSRRKDYDEPVRSNRTPRE</sequence>
<accession>A0A4Y9KW36</accession>
<reference evidence="2 3" key="1">
    <citation type="submission" date="2019-03" db="EMBL/GenBank/DDBJ databases">
        <title>Bradyrhizobium strains diversity isolated from Chamaecrista fasciculata.</title>
        <authorList>
            <person name="Urquiaga M.C.O."/>
            <person name="Hungria M."/>
            <person name="Delamuta J.R.M."/>
        </authorList>
    </citation>
    <scope>NUCLEOTIDE SEQUENCE [LARGE SCALE GENOMIC DNA]</scope>
    <source>
        <strain evidence="2 3">CNPSo 3424</strain>
    </source>
</reference>
<proteinExistence type="predicted"/>
<keyword evidence="1" id="KW-1133">Transmembrane helix</keyword>
<name>A0A4Y9KW36_9BRAD</name>
<dbReference type="Proteomes" id="UP000298225">
    <property type="component" value="Unassembled WGS sequence"/>
</dbReference>
<organism evidence="2 3">
    <name type="scientific">Bradyrhizobium frederickii</name>
    <dbReference type="NCBI Taxonomy" id="2560054"/>
    <lineage>
        <taxon>Bacteria</taxon>
        <taxon>Pseudomonadati</taxon>
        <taxon>Pseudomonadota</taxon>
        <taxon>Alphaproteobacteria</taxon>
        <taxon>Hyphomicrobiales</taxon>
        <taxon>Nitrobacteraceae</taxon>
        <taxon>Bradyrhizobium</taxon>
    </lineage>
</organism>
<dbReference type="OrthoDB" id="7632567at2"/>
<dbReference type="RefSeq" id="WP_135171202.1">
    <property type="nucleotide sequence ID" value="NZ_SPQU01000019.1"/>
</dbReference>
<keyword evidence="3" id="KW-1185">Reference proteome</keyword>
<feature type="transmembrane region" description="Helical" evidence="1">
    <location>
        <begin position="50"/>
        <end position="72"/>
    </location>
</feature>
<evidence type="ECO:0000313" key="3">
    <source>
        <dbReference type="Proteomes" id="UP000298225"/>
    </source>
</evidence>
<keyword evidence="1" id="KW-0812">Transmembrane</keyword>
<evidence type="ECO:0000313" key="2">
    <source>
        <dbReference type="EMBL" id="TFV34726.1"/>
    </source>
</evidence>
<evidence type="ECO:0000256" key="1">
    <source>
        <dbReference type="SAM" id="Phobius"/>
    </source>
</evidence>
<feature type="transmembrane region" description="Helical" evidence="1">
    <location>
        <begin position="16"/>
        <end position="38"/>
    </location>
</feature>
<dbReference type="EMBL" id="SPQU01000019">
    <property type="protein sequence ID" value="TFV34726.1"/>
    <property type="molecule type" value="Genomic_DNA"/>
</dbReference>
<protein>
    <submittedName>
        <fullName evidence="2">Uncharacterized protein</fullName>
    </submittedName>
</protein>